<name>A0AAE9DI75_CAEBR</name>
<feature type="compositionally biased region" description="Low complexity" evidence="1">
    <location>
        <begin position="218"/>
        <end position="231"/>
    </location>
</feature>
<organism evidence="2 3">
    <name type="scientific">Caenorhabditis briggsae</name>
    <dbReference type="NCBI Taxonomy" id="6238"/>
    <lineage>
        <taxon>Eukaryota</taxon>
        <taxon>Metazoa</taxon>
        <taxon>Ecdysozoa</taxon>
        <taxon>Nematoda</taxon>
        <taxon>Chromadorea</taxon>
        <taxon>Rhabditida</taxon>
        <taxon>Rhabditina</taxon>
        <taxon>Rhabditomorpha</taxon>
        <taxon>Rhabditoidea</taxon>
        <taxon>Rhabditidae</taxon>
        <taxon>Peloderinae</taxon>
        <taxon>Caenorhabditis</taxon>
    </lineage>
</organism>
<dbReference type="EMBL" id="CP090892">
    <property type="protein sequence ID" value="ULU04022.1"/>
    <property type="molecule type" value="Genomic_DNA"/>
</dbReference>
<gene>
    <name evidence="2" type="ORF">L3Y34_017072</name>
</gene>
<protein>
    <submittedName>
        <fullName evidence="2">Uncharacterized protein</fullName>
    </submittedName>
</protein>
<evidence type="ECO:0000313" key="2">
    <source>
        <dbReference type="EMBL" id="ULU04022.1"/>
    </source>
</evidence>
<dbReference type="AlphaFoldDB" id="A0AAE9DI75"/>
<reference evidence="2 3" key="1">
    <citation type="submission" date="2022-05" db="EMBL/GenBank/DDBJ databases">
        <title>Chromosome-level reference genomes for two strains of Caenorhabditis briggsae: an improved platform for comparative genomics.</title>
        <authorList>
            <person name="Stevens L."/>
            <person name="Andersen E.C."/>
        </authorList>
    </citation>
    <scope>NUCLEOTIDE SEQUENCE [LARGE SCALE GENOMIC DNA]</scope>
    <source>
        <strain evidence="2">QX1410_ONT</strain>
        <tissue evidence="2">Whole-organism</tissue>
    </source>
</reference>
<dbReference type="PANTHER" id="PTHR31128">
    <property type="entry name" value="PROTEIN CBR-CLEC-135-RELATED"/>
    <property type="match status" value="1"/>
</dbReference>
<evidence type="ECO:0000313" key="3">
    <source>
        <dbReference type="Proteomes" id="UP000827892"/>
    </source>
</evidence>
<evidence type="ECO:0000256" key="1">
    <source>
        <dbReference type="SAM" id="MobiDB-lite"/>
    </source>
</evidence>
<proteinExistence type="predicted"/>
<feature type="region of interest" description="Disordered" evidence="1">
    <location>
        <begin position="218"/>
        <end position="245"/>
    </location>
</feature>
<dbReference type="Proteomes" id="UP000827892">
    <property type="component" value="Chromosome II"/>
</dbReference>
<accession>A0AAE9DI75</accession>
<feature type="compositionally biased region" description="Polar residues" evidence="1">
    <location>
        <begin position="232"/>
        <end position="245"/>
    </location>
</feature>
<sequence>MNEHASKYFRYNNITQGSIWLDGVRIEQCRTLNVTQQIAAPCNDKTKVFDITDPRTDPKYAWTQWYRTAPSWAYWPIRTEEYSTYPTVDSITADCVQMWIYPGNDDRNGQLHAIHCDMAVPPYDFEKALFTNYGYNSKKKKSTREELPNQYCRSEKMMRSNGRGVMRPNDESPRDSNFVIRSTANRRPAKNSFSNTCYDNLSSRRSSTRTTENCFSLATSTGTTSSMSSASNRAPLNMSSRSSDSHLLTLGSDSRPISANLNIAATMVEPNLEEHYKGVLNKKEASNVTRIGDFILYYRVAKEPKKAEVSINIPLFICYRNSEDQIFNFRVQQVLTENNSMWWTVIINKQHTQLFRRLSDLVRCYHSYRYINPETGKSEIFPLWKRPNTVLSSSIPTGH</sequence>
<dbReference type="PANTHER" id="PTHR31128:SF6">
    <property type="entry name" value="SH2 DOMAIN-CONTAINING PROTEIN"/>
    <property type="match status" value="1"/>
</dbReference>